<organism evidence="1">
    <name type="scientific">freshwater metagenome</name>
    <dbReference type="NCBI Taxonomy" id="449393"/>
    <lineage>
        <taxon>unclassified sequences</taxon>
        <taxon>metagenomes</taxon>
        <taxon>ecological metagenomes</taxon>
    </lineage>
</organism>
<dbReference type="EMBL" id="CAFBNF010000338">
    <property type="protein sequence ID" value="CAB4963420.1"/>
    <property type="molecule type" value="Genomic_DNA"/>
</dbReference>
<name>A0A6J7L5F8_9ZZZZ</name>
<gene>
    <name evidence="1" type="ORF">UFOPK3773_02152</name>
</gene>
<sequence length="36" mass="4013">MPQPSVHLMPNVLVQKHTLHIIGFHLVVDANVEARA</sequence>
<evidence type="ECO:0000313" key="1">
    <source>
        <dbReference type="EMBL" id="CAB4963420.1"/>
    </source>
</evidence>
<reference evidence="1" key="1">
    <citation type="submission" date="2020-05" db="EMBL/GenBank/DDBJ databases">
        <authorList>
            <person name="Chiriac C."/>
            <person name="Salcher M."/>
            <person name="Ghai R."/>
            <person name="Kavagutti S V."/>
        </authorList>
    </citation>
    <scope>NUCLEOTIDE SEQUENCE</scope>
</reference>
<proteinExistence type="predicted"/>
<dbReference type="AlphaFoldDB" id="A0A6J7L5F8"/>
<accession>A0A6J7L5F8</accession>
<protein>
    <submittedName>
        <fullName evidence="1">Unannotated protein</fullName>
    </submittedName>
</protein>